<dbReference type="SUPFAM" id="SSF52833">
    <property type="entry name" value="Thioredoxin-like"/>
    <property type="match status" value="1"/>
</dbReference>
<dbReference type="InterPro" id="IPR011990">
    <property type="entry name" value="TPR-like_helical_dom_sf"/>
</dbReference>
<dbReference type="Pfam" id="PF00085">
    <property type="entry name" value="Thioredoxin"/>
    <property type="match status" value="1"/>
</dbReference>
<dbReference type="GO" id="GO:0015035">
    <property type="term" value="F:protein-disulfide reductase activity"/>
    <property type="evidence" value="ECO:0007669"/>
    <property type="project" value="TreeGrafter"/>
</dbReference>
<dbReference type="OrthoDB" id="9790390at2"/>
<dbReference type="EMBL" id="RAHJ01000003">
    <property type="protein sequence ID" value="RJX71340.1"/>
    <property type="molecule type" value="Genomic_DNA"/>
</dbReference>
<dbReference type="PROSITE" id="PS51352">
    <property type="entry name" value="THIOREDOXIN_2"/>
    <property type="match status" value="1"/>
</dbReference>
<dbReference type="Pfam" id="PF14561">
    <property type="entry name" value="TPR_20"/>
    <property type="match status" value="1"/>
</dbReference>
<evidence type="ECO:0000256" key="1">
    <source>
        <dbReference type="ARBA" id="ARBA00022448"/>
    </source>
</evidence>
<sequence length="307" mass="32578">MGLNLDEQKAVDRFRTQVVEPSMSKLVVLDFWAEWCGPCKALTPVLEKVCGEYADKGVLLAKVNVDEEQFIAAQFQVRSIPTVYAMFQGQPVADLTNARSESQLKQMLDQLLAQLPVEAGAEQDGGANGQQAPDVSQFVTMAEQVLADGDADRAAGIFMQVVEMAPDNAAASGGLIRSLVAAGKVEEARQFAASLPGEIADDPAVKTAMSALDLAGTQVDDSELAALRDAASANPADMDAGLAYAEAAYAAGDRDAAADTLLAMIAADREWNEGAAKAKLLQIFEAIGLEDPWVVSTRRRLSKILFG</sequence>
<proteinExistence type="predicted"/>
<keyword evidence="7" id="KW-1185">Reference proteome</keyword>
<evidence type="ECO:0000313" key="7">
    <source>
        <dbReference type="Proteomes" id="UP000284322"/>
    </source>
</evidence>
<protein>
    <submittedName>
        <fullName evidence="6">Co-chaperone YbbN</fullName>
    </submittedName>
</protein>
<dbReference type="SUPFAM" id="SSF48452">
    <property type="entry name" value="TPR-like"/>
    <property type="match status" value="1"/>
</dbReference>
<dbReference type="PANTHER" id="PTHR45663">
    <property type="entry name" value="GEO12009P1"/>
    <property type="match status" value="1"/>
</dbReference>
<evidence type="ECO:0000256" key="3">
    <source>
        <dbReference type="ARBA" id="ARBA00023157"/>
    </source>
</evidence>
<dbReference type="RefSeq" id="WP_120106235.1">
    <property type="nucleotide sequence ID" value="NZ_RAHJ01000003.1"/>
</dbReference>
<evidence type="ECO:0000259" key="5">
    <source>
        <dbReference type="PROSITE" id="PS51352"/>
    </source>
</evidence>
<organism evidence="6 7">
    <name type="scientific">Tsuneonella suprasediminis</name>
    <dbReference type="NCBI Taxonomy" id="2306996"/>
    <lineage>
        <taxon>Bacteria</taxon>
        <taxon>Pseudomonadati</taxon>
        <taxon>Pseudomonadota</taxon>
        <taxon>Alphaproteobacteria</taxon>
        <taxon>Sphingomonadales</taxon>
        <taxon>Erythrobacteraceae</taxon>
        <taxon>Tsuneonella</taxon>
    </lineage>
</organism>
<evidence type="ECO:0000256" key="4">
    <source>
        <dbReference type="ARBA" id="ARBA00023284"/>
    </source>
</evidence>
<keyword evidence="2" id="KW-0249">Electron transport</keyword>
<dbReference type="InterPro" id="IPR017937">
    <property type="entry name" value="Thioredoxin_CS"/>
</dbReference>
<feature type="domain" description="Thioredoxin" evidence="5">
    <location>
        <begin position="5"/>
        <end position="113"/>
    </location>
</feature>
<comment type="caution">
    <text evidence="6">The sequence shown here is derived from an EMBL/GenBank/DDBJ whole genome shotgun (WGS) entry which is preliminary data.</text>
</comment>
<name>A0A419R6M0_9SPHN</name>
<accession>A0A419R6M0</accession>
<dbReference type="Proteomes" id="UP000284322">
    <property type="component" value="Unassembled WGS sequence"/>
</dbReference>
<reference evidence="6 7" key="1">
    <citation type="submission" date="2018-09" db="EMBL/GenBank/DDBJ databases">
        <title>Altererythrobacter sp.Ery1 and Ery12, the genome sequencing of novel strains in genus Alterythrobacter.</title>
        <authorList>
            <person name="Cheng H."/>
            <person name="Wu Y.-H."/>
            <person name="Fang C."/>
            <person name="Xu X.-W."/>
        </authorList>
    </citation>
    <scope>NUCLEOTIDE SEQUENCE [LARGE SCALE GENOMIC DNA]</scope>
    <source>
        <strain evidence="6 7">Ery12</strain>
    </source>
</reference>
<dbReference type="InterPro" id="IPR036249">
    <property type="entry name" value="Thioredoxin-like_sf"/>
</dbReference>
<dbReference type="Pfam" id="PF14559">
    <property type="entry name" value="TPR_19"/>
    <property type="match status" value="1"/>
</dbReference>
<keyword evidence="3" id="KW-1015">Disulfide bond</keyword>
<dbReference type="AlphaFoldDB" id="A0A419R6M0"/>
<gene>
    <name evidence="6" type="ORF">D6858_00955</name>
</gene>
<dbReference type="GO" id="GO:0006950">
    <property type="term" value="P:response to stress"/>
    <property type="evidence" value="ECO:0007669"/>
    <property type="project" value="UniProtKB-ARBA"/>
</dbReference>
<evidence type="ECO:0000313" key="6">
    <source>
        <dbReference type="EMBL" id="RJX71340.1"/>
    </source>
</evidence>
<dbReference type="Gene3D" id="3.40.30.10">
    <property type="entry name" value="Glutaredoxin"/>
    <property type="match status" value="1"/>
</dbReference>
<dbReference type="Gene3D" id="1.25.40.10">
    <property type="entry name" value="Tetratricopeptide repeat domain"/>
    <property type="match status" value="2"/>
</dbReference>
<dbReference type="PROSITE" id="PS00194">
    <property type="entry name" value="THIOREDOXIN_1"/>
    <property type="match status" value="1"/>
</dbReference>
<keyword evidence="1" id="KW-0813">Transport</keyword>
<dbReference type="InterPro" id="IPR013766">
    <property type="entry name" value="Thioredoxin_domain"/>
</dbReference>
<evidence type="ECO:0000256" key="2">
    <source>
        <dbReference type="ARBA" id="ARBA00022982"/>
    </source>
</evidence>
<keyword evidence="4" id="KW-0676">Redox-active center</keyword>
<dbReference type="PANTHER" id="PTHR45663:SF11">
    <property type="entry name" value="GEO12009P1"/>
    <property type="match status" value="1"/>
</dbReference>
<dbReference type="CDD" id="cd02956">
    <property type="entry name" value="ybbN"/>
    <property type="match status" value="1"/>
</dbReference>
<dbReference type="GO" id="GO:0005737">
    <property type="term" value="C:cytoplasm"/>
    <property type="evidence" value="ECO:0007669"/>
    <property type="project" value="TreeGrafter"/>
</dbReference>